<evidence type="ECO:0000259" key="9">
    <source>
        <dbReference type="Pfam" id="PF20979"/>
    </source>
</evidence>
<reference evidence="10 11" key="1">
    <citation type="submission" date="2018-08" db="EMBL/GenBank/DDBJ databases">
        <title>Wenzhouxiangella salilacus sp. nov., a novel bacterium isolated from a saline lake in Xinjiang Province, China.</title>
        <authorList>
            <person name="Han S."/>
        </authorList>
    </citation>
    <scope>NUCLEOTIDE SEQUENCE [LARGE SCALE GENOMIC DNA]</scope>
    <source>
        <strain evidence="10 11">XDB06</strain>
    </source>
</reference>
<dbReference type="EMBL" id="QUZK01000041">
    <property type="protein sequence ID" value="RFF29885.1"/>
    <property type="molecule type" value="Genomic_DNA"/>
</dbReference>
<dbReference type="InterPro" id="IPR001518">
    <property type="entry name" value="Arginosuc_synth"/>
</dbReference>
<keyword evidence="7" id="KW-0067">ATP-binding</keyword>
<dbReference type="GO" id="GO:0000053">
    <property type="term" value="P:argininosuccinate metabolic process"/>
    <property type="evidence" value="ECO:0007669"/>
    <property type="project" value="TreeGrafter"/>
</dbReference>
<keyword evidence="4 10" id="KW-0436">Ligase</keyword>
<protein>
    <recommendedName>
        <fullName evidence="2">argininosuccinate synthase</fullName>
        <ecNumber evidence="2">6.3.4.5</ecNumber>
    </recommendedName>
</protein>
<dbReference type="InterPro" id="IPR048267">
    <property type="entry name" value="Arginosuc_syn_N"/>
</dbReference>
<feature type="domain" description="Arginosuccinate synthase C-terminal" evidence="9">
    <location>
        <begin position="175"/>
        <end position="387"/>
    </location>
</feature>
<dbReference type="SUPFAM" id="SSF52402">
    <property type="entry name" value="Adenine nucleotide alpha hydrolases-like"/>
    <property type="match status" value="1"/>
</dbReference>
<evidence type="ECO:0000313" key="11">
    <source>
        <dbReference type="Proteomes" id="UP000260351"/>
    </source>
</evidence>
<dbReference type="RefSeq" id="WP_116651119.1">
    <property type="nucleotide sequence ID" value="NZ_QUZK01000041.1"/>
</dbReference>
<comment type="caution">
    <text evidence="10">The sequence shown here is derived from an EMBL/GenBank/DDBJ whole genome shotgun (WGS) entry which is preliminary data.</text>
</comment>
<proteinExistence type="predicted"/>
<keyword evidence="6" id="KW-0547">Nucleotide-binding</keyword>
<gene>
    <name evidence="10" type="ORF">DZC52_10600</name>
</gene>
<dbReference type="Pfam" id="PF20979">
    <property type="entry name" value="Arginosuc_syn_C"/>
    <property type="match status" value="1"/>
</dbReference>
<evidence type="ECO:0000256" key="7">
    <source>
        <dbReference type="ARBA" id="ARBA00022840"/>
    </source>
</evidence>
<keyword evidence="5" id="KW-0028">Amino-acid biosynthesis</keyword>
<evidence type="ECO:0000256" key="5">
    <source>
        <dbReference type="ARBA" id="ARBA00022605"/>
    </source>
</evidence>
<dbReference type="InterPro" id="IPR018223">
    <property type="entry name" value="Arginosuc_synth_CS"/>
</dbReference>
<name>A0A3E1K779_9GAMM</name>
<dbReference type="GO" id="GO:0005737">
    <property type="term" value="C:cytoplasm"/>
    <property type="evidence" value="ECO:0007669"/>
    <property type="project" value="TreeGrafter"/>
</dbReference>
<keyword evidence="3" id="KW-0055">Arginine biosynthesis</keyword>
<dbReference type="Proteomes" id="UP000260351">
    <property type="component" value="Unassembled WGS sequence"/>
</dbReference>
<dbReference type="GO" id="GO:0000050">
    <property type="term" value="P:urea cycle"/>
    <property type="evidence" value="ECO:0007669"/>
    <property type="project" value="TreeGrafter"/>
</dbReference>
<dbReference type="SUPFAM" id="SSF69864">
    <property type="entry name" value="Argininosuccinate synthetase, C-terminal domain"/>
    <property type="match status" value="1"/>
</dbReference>
<evidence type="ECO:0000256" key="3">
    <source>
        <dbReference type="ARBA" id="ARBA00022571"/>
    </source>
</evidence>
<dbReference type="Pfam" id="PF00764">
    <property type="entry name" value="Arginosuc_synth"/>
    <property type="match status" value="1"/>
</dbReference>
<organism evidence="10 11">
    <name type="scientific">Wenzhouxiangella sediminis</name>
    <dbReference type="NCBI Taxonomy" id="1792836"/>
    <lineage>
        <taxon>Bacteria</taxon>
        <taxon>Pseudomonadati</taxon>
        <taxon>Pseudomonadota</taxon>
        <taxon>Gammaproteobacteria</taxon>
        <taxon>Chromatiales</taxon>
        <taxon>Wenzhouxiangellaceae</taxon>
        <taxon>Wenzhouxiangella</taxon>
    </lineage>
</organism>
<evidence type="ECO:0000256" key="2">
    <source>
        <dbReference type="ARBA" id="ARBA00012286"/>
    </source>
</evidence>
<dbReference type="EC" id="6.3.4.5" evidence="2"/>
<dbReference type="GO" id="GO:0006526">
    <property type="term" value="P:L-arginine biosynthetic process"/>
    <property type="evidence" value="ECO:0007669"/>
    <property type="project" value="UniProtKB-UniPathway"/>
</dbReference>
<dbReference type="GO" id="GO:0005524">
    <property type="term" value="F:ATP binding"/>
    <property type="evidence" value="ECO:0007669"/>
    <property type="project" value="UniProtKB-KW"/>
</dbReference>
<dbReference type="AlphaFoldDB" id="A0A3E1K779"/>
<keyword evidence="11" id="KW-1185">Reference proteome</keyword>
<dbReference type="InterPro" id="IPR014729">
    <property type="entry name" value="Rossmann-like_a/b/a_fold"/>
</dbReference>
<dbReference type="Gene3D" id="3.40.50.620">
    <property type="entry name" value="HUPs"/>
    <property type="match status" value="1"/>
</dbReference>
<evidence type="ECO:0000256" key="4">
    <source>
        <dbReference type="ARBA" id="ARBA00022598"/>
    </source>
</evidence>
<accession>A0A3E1K779</accession>
<evidence type="ECO:0000259" key="8">
    <source>
        <dbReference type="Pfam" id="PF00764"/>
    </source>
</evidence>
<dbReference type="GO" id="GO:0004055">
    <property type="term" value="F:argininosuccinate synthase activity"/>
    <property type="evidence" value="ECO:0007669"/>
    <property type="project" value="UniProtKB-EC"/>
</dbReference>
<dbReference type="Gene3D" id="3.90.1260.10">
    <property type="entry name" value="Argininosuccinate synthetase, chain A, domain 2"/>
    <property type="match status" value="1"/>
</dbReference>
<evidence type="ECO:0000313" key="10">
    <source>
        <dbReference type="EMBL" id="RFF29885.1"/>
    </source>
</evidence>
<evidence type="ECO:0000256" key="6">
    <source>
        <dbReference type="ARBA" id="ARBA00022741"/>
    </source>
</evidence>
<dbReference type="InterPro" id="IPR048268">
    <property type="entry name" value="Arginosuc_syn_C"/>
</dbReference>
<dbReference type="OrthoDB" id="9801641at2"/>
<dbReference type="PANTHER" id="PTHR11587:SF2">
    <property type="entry name" value="ARGININOSUCCINATE SYNTHASE"/>
    <property type="match status" value="1"/>
</dbReference>
<sequence length="398" mass="43896">MTERVVLAFSGGLDTSYCVLALKQQGFEVHTAFVDTGGIAADQKDWIAERARALGAAEHHELDAAVPLWDQFVVPLLWSGARMLEQYPMLCSDRYVIVEQCLRLADELGTRHFAHGCTGMGNDQLRFDQSVRSLGDYVIHAPIRELQRETSNVRAHELELMEKAGVEVPQSSSRYSINENLLGVTLSGQEIDEFGVPGEDTQVWCKPREEWPAGKLELTIGFQGGRAVSLDDQPMEGPQLLAELNRRLGAYGVGRHIYTGDVSIGLKGRIVFECPGIDGLLVAQRALREAVNTRLQNQFHASIAQRWAELVYTGFFFEPHKADLEAYLESANEYVTGVVRLATDGGSVQAVALGSRYLLKDPDAVYAQSAAWTPEEAEGFVKLLGQSSTLAARIRKDS</sequence>
<dbReference type="InterPro" id="IPR024074">
    <property type="entry name" value="AS_cat/multimer_dom_body"/>
</dbReference>
<dbReference type="PANTHER" id="PTHR11587">
    <property type="entry name" value="ARGININOSUCCINATE SYNTHASE"/>
    <property type="match status" value="1"/>
</dbReference>
<dbReference type="UniPathway" id="UPA00068">
    <property type="reaction ID" value="UER00113"/>
</dbReference>
<feature type="domain" description="Arginosuccinate synthase-like N-terminal" evidence="8">
    <location>
        <begin position="4"/>
        <end position="166"/>
    </location>
</feature>
<evidence type="ECO:0000256" key="1">
    <source>
        <dbReference type="ARBA" id="ARBA00004967"/>
    </source>
</evidence>
<dbReference type="PROSITE" id="PS00565">
    <property type="entry name" value="ARGININOSUCCIN_SYN_2"/>
    <property type="match status" value="1"/>
</dbReference>
<dbReference type="PROSITE" id="PS00564">
    <property type="entry name" value="ARGININOSUCCIN_SYN_1"/>
    <property type="match status" value="1"/>
</dbReference>
<comment type="pathway">
    <text evidence="1">Amino-acid biosynthesis; L-arginine biosynthesis; L-arginine from L-ornithine and carbamoyl phosphate: step 2/3.</text>
</comment>